<evidence type="ECO:0000313" key="7">
    <source>
        <dbReference type="Proteomes" id="UP000030752"/>
    </source>
</evidence>
<comment type="similarity">
    <text evidence="1">Belongs to the peptidase M28 family. M28B subfamily.</text>
</comment>
<dbReference type="Gene3D" id="3.50.30.30">
    <property type="match status" value="1"/>
</dbReference>
<dbReference type="HOGENOM" id="CLU_005688_1_0_1"/>
<dbReference type="AlphaFoldDB" id="W2RR11"/>
<evidence type="ECO:0000256" key="3">
    <source>
        <dbReference type="SAM" id="Phobius"/>
    </source>
</evidence>
<dbReference type="InterPro" id="IPR036757">
    <property type="entry name" value="TFR-like_dimer_dom_sf"/>
</dbReference>
<accession>W2RR11</accession>
<dbReference type="InParanoid" id="W2RR11"/>
<evidence type="ECO:0000259" key="5">
    <source>
        <dbReference type="Pfam" id="PF04253"/>
    </source>
</evidence>
<dbReference type="InterPro" id="IPR007365">
    <property type="entry name" value="TFR-like_dimer_dom"/>
</dbReference>
<evidence type="ECO:0000256" key="1">
    <source>
        <dbReference type="ARBA" id="ARBA00005634"/>
    </source>
</evidence>
<feature type="transmembrane region" description="Helical" evidence="3">
    <location>
        <begin position="146"/>
        <end position="171"/>
    </location>
</feature>
<dbReference type="PANTHER" id="PTHR10404:SF71">
    <property type="entry name" value="CARBOXYPEPTIDASE TRE2, PUTATIVE (AFU_ORTHOLOGUE AFUA_3G10650)-RELATED"/>
    <property type="match status" value="1"/>
</dbReference>
<dbReference type="GO" id="GO:0004180">
    <property type="term" value="F:carboxypeptidase activity"/>
    <property type="evidence" value="ECO:0007669"/>
    <property type="project" value="TreeGrafter"/>
</dbReference>
<feature type="domain" description="PA" evidence="4">
    <location>
        <begin position="291"/>
        <end position="371"/>
    </location>
</feature>
<dbReference type="FunFam" id="3.40.630.10:FF:000101">
    <property type="entry name" value="N-acetylated alpha-linked acidic dipeptidase like 1"/>
    <property type="match status" value="1"/>
</dbReference>
<dbReference type="InterPro" id="IPR039373">
    <property type="entry name" value="Peptidase_M28B"/>
</dbReference>
<dbReference type="RefSeq" id="XP_008720338.1">
    <property type="nucleotide sequence ID" value="XM_008722116.1"/>
</dbReference>
<dbReference type="OrthoDB" id="5841748at2759"/>
<sequence>MPSLNTEQYAHLPIPTYDEAVSSRPTSRTGPEEISDDAERQGLLRRQSNYEPPTVESARGSLDSLDGIDVPASPGETRREMEQMDIEDPLNGSASSPSLLRQRFAKNFSWTTSFSSLTLPSFRSWVPSFSLPRFNYDSIDSHRAIIIGRLFGIFIILGVVYALIATDILAFGRSRLSIGQMYDPESIRIFVQKHVNNKDMMQDYLAHVTEFPHLAGSEGSYVLAEWIGEVFKTAELEDVDMERFDVYLNYPKKNGRRLAIVEPKDRAWEATVKEEAEQTAVFHGHAKAGDVKGPVVYANYGSRDDFKKLSDEGIDITGAIVLMRYYGTQEDAALKVKAAEMAGAVGAVLYTDPADNGYVKGPAFPAGRFLPEDGVQRDSVSLQSWVVGDVLSPGWASTPGNKQRNKKEDSAGLNKIPSLPISWNDAKHLLDSIKGLGKQMNRDWQGEKKIEYWTGDQNSPVVNLKNEQDDETYQPIYNVVGRITGWEQPEKRIVVGNHHDAWCLGAANPGTGTSIMLDVIRIFGELRRLGWRPLRTIEFASWDSAVYNLEGSTEHVENRLDELRKDGVAYVNLGAGVSGSDLIASGSPTMRRALLDAINRVRDPATDEDDNPKSVKQAWEELGQGISPPGGRVDYVPFQHMVGMSSIDVGFRGDRYPSGSCYDRYDWVSSEADSGFLYHKALGEIVALIILELSDKPMLPFDLEAYAADLHRWADDLASYARDNGMGNLDFTPLQDSIGLVAGVAKQTREIEEHWARHVFSHGGFEGNRFAMMRIMHNDRVAQFEKDLLDLSQGGGLKNRTQYKHTVFAPMKWDSTRAATFPGVRDAIDEEGADAGDAQLALQLVADKLRDAAANLRRPPGEGPEHE</sequence>
<evidence type="ECO:0000313" key="6">
    <source>
        <dbReference type="EMBL" id="ETN38169.1"/>
    </source>
</evidence>
<feature type="domain" description="Transferrin receptor-like dimerisation" evidence="5">
    <location>
        <begin position="729"/>
        <end position="856"/>
    </location>
</feature>
<dbReference type="STRING" id="1220924.W2RR11"/>
<dbReference type="CDD" id="cd02121">
    <property type="entry name" value="PA_GCPII_like"/>
    <property type="match status" value="1"/>
</dbReference>
<evidence type="ECO:0000259" key="4">
    <source>
        <dbReference type="Pfam" id="PF02225"/>
    </source>
</evidence>
<dbReference type="InterPro" id="IPR046450">
    <property type="entry name" value="PA_dom_sf"/>
</dbReference>
<keyword evidence="3" id="KW-1133">Transmembrane helix</keyword>
<dbReference type="SUPFAM" id="SSF52025">
    <property type="entry name" value="PA domain"/>
    <property type="match status" value="1"/>
</dbReference>
<keyword evidence="7" id="KW-1185">Reference proteome</keyword>
<dbReference type="PANTHER" id="PTHR10404">
    <property type="entry name" value="N-ACETYLATED-ALPHA-LINKED ACIDIC DIPEPTIDASE"/>
    <property type="match status" value="1"/>
</dbReference>
<dbReference type="Pfam" id="PF04253">
    <property type="entry name" value="TFR_dimer"/>
    <property type="match status" value="1"/>
</dbReference>
<dbReference type="Proteomes" id="UP000030752">
    <property type="component" value="Unassembled WGS sequence"/>
</dbReference>
<dbReference type="VEuPathDB" id="FungiDB:HMPREF1541_07793"/>
<reference evidence="6 7" key="1">
    <citation type="submission" date="2013-03" db="EMBL/GenBank/DDBJ databases">
        <title>The Genome Sequence of Phialophora europaea CBS 101466.</title>
        <authorList>
            <consortium name="The Broad Institute Genomics Platform"/>
            <person name="Cuomo C."/>
            <person name="de Hoog S."/>
            <person name="Gorbushina A."/>
            <person name="Walker B."/>
            <person name="Young S.K."/>
            <person name="Zeng Q."/>
            <person name="Gargeya S."/>
            <person name="Fitzgerald M."/>
            <person name="Haas B."/>
            <person name="Abouelleil A."/>
            <person name="Allen A.W."/>
            <person name="Alvarado L."/>
            <person name="Arachchi H.M."/>
            <person name="Berlin A.M."/>
            <person name="Chapman S.B."/>
            <person name="Gainer-Dewar J."/>
            <person name="Goldberg J."/>
            <person name="Griggs A."/>
            <person name="Gujja S."/>
            <person name="Hansen M."/>
            <person name="Howarth C."/>
            <person name="Imamovic A."/>
            <person name="Ireland A."/>
            <person name="Larimer J."/>
            <person name="McCowan C."/>
            <person name="Murphy C."/>
            <person name="Pearson M."/>
            <person name="Poon T.W."/>
            <person name="Priest M."/>
            <person name="Roberts A."/>
            <person name="Saif S."/>
            <person name="Shea T."/>
            <person name="Sisk P."/>
            <person name="Sykes S."/>
            <person name="Wortman J."/>
            <person name="Nusbaum C."/>
            <person name="Birren B."/>
        </authorList>
    </citation>
    <scope>NUCLEOTIDE SEQUENCE [LARGE SCALE GENOMIC DNA]</scope>
    <source>
        <strain evidence="6 7">CBS 101466</strain>
    </source>
</reference>
<protein>
    <submittedName>
        <fullName evidence="6">Uncharacterized protein</fullName>
    </submittedName>
</protein>
<organism evidence="6 7">
    <name type="scientific">Cyphellophora europaea (strain CBS 101466)</name>
    <name type="common">Phialophora europaea</name>
    <dbReference type="NCBI Taxonomy" id="1220924"/>
    <lineage>
        <taxon>Eukaryota</taxon>
        <taxon>Fungi</taxon>
        <taxon>Dikarya</taxon>
        <taxon>Ascomycota</taxon>
        <taxon>Pezizomycotina</taxon>
        <taxon>Eurotiomycetes</taxon>
        <taxon>Chaetothyriomycetidae</taxon>
        <taxon>Chaetothyriales</taxon>
        <taxon>Cyphellophoraceae</taxon>
        <taxon>Cyphellophora</taxon>
    </lineage>
</organism>
<dbReference type="SUPFAM" id="SSF53187">
    <property type="entry name" value="Zn-dependent exopeptidases"/>
    <property type="match status" value="1"/>
</dbReference>
<evidence type="ECO:0000256" key="2">
    <source>
        <dbReference type="SAM" id="MobiDB-lite"/>
    </source>
</evidence>
<name>W2RR11_CYPE1</name>
<keyword evidence="3" id="KW-0812">Transmembrane</keyword>
<dbReference type="SUPFAM" id="SSF47672">
    <property type="entry name" value="Transferrin receptor-like dimerisation domain"/>
    <property type="match status" value="1"/>
</dbReference>
<dbReference type="EMBL" id="KB822723">
    <property type="protein sequence ID" value="ETN38169.1"/>
    <property type="molecule type" value="Genomic_DNA"/>
</dbReference>
<dbReference type="InterPro" id="IPR003137">
    <property type="entry name" value="PA_domain"/>
</dbReference>
<dbReference type="FunCoup" id="W2RR11">
    <property type="interactions" value="22"/>
</dbReference>
<gene>
    <name evidence="6" type="ORF">HMPREF1541_07793</name>
</gene>
<dbReference type="GeneID" id="19975132"/>
<dbReference type="Gene3D" id="3.40.630.10">
    <property type="entry name" value="Zn peptidases"/>
    <property type="match status" value="1"/>
</dbReference>
<proteinExistence type="inferred from homology"/>
<dbReference type="eggNOG" id="KOG2195">
    <property type="taxonomic scope" value="Eukaryota"/>
</dbReference>
<dbReference type="Pfam" id="PF02225">
    <property type="entry name" value="PA"/>
    <property type="match status" value="1"/>
</dbReference>
<keyword evidence="3" id="KW-0472">Membrane</keyword>
<dbReference type="Gene3D" id="1.20.930.40">
    <property type="entry name" value="Transferrin receptor-like, dimerisation domain"/>
    <property type="match status" value="1"/>
</dbReference>
<feature type="region of interest" description="Disordered" evidence="2">
    <location>
        <begin position="1"/>
        <end position="79"/>
    </location>
</feature>